<comment type="subcellular location">
    <subcellularLocation>
        <location evidence="1">Membrane</location>
        <topology evidence="1">Multi-pass membrane protein</topology>
    </subcellularLocation>
</comment>
<evidence type="ECO:0000256" key="3">
    <source>
        <dbReference type="ARBA" id="ARBA00022989"/>
    </source>
</evidence>
<keyword evidence="8" id="KW-1185">Reference proteome</keyword>
<dbReference type="GO" id="GO:0016020">
    <property type="term" value="C:membrane"/>
    <property type="evidence" value="ECO:0007669"/>
    <property type="project" value="UniProtKB-SubCell"/>
</dbReference>
<evidence type="ECO:0000256" key="4">
    <source>
        <dbReference type="ARBA" id="ARBA00023136"/>
    </source>
</evidence>
<organism evidence="7 8">
    <name type="scientific">Pelomicrobium methylotrophicum</name>
    <dbReference type="NCBI Taxonomy" id="2602750"/>
    <lineage>
        <taxon>Bacteria</taxon>
        <taxon>Pseudomonadati</taxon>
        <taxon>Pseudomonadota</taxon>
        <taxon>Hydrogenophilia</taxon>
        <taxon>Hydrogenophilia incertae sedis</taxon>
        <taxon>Pelomicrobium</taxon>
    </lineage>
</organism>
<dbReference type="EMBL" id="VPFL01000002">
    <property type="protein sequence ID" value="TXF13323.1"/>
    <property type="molecule type" value="Genomic_DNA"/>
</dbReference>
<dbReference type="InParanoid" id="A0A5C7F1H0"/>
<reference evidence="7 8" key="1">
    <citation type="submission" date="2019-08" db="EMBL/GenBank/DDBJ databases">
        <title>Pelomicrobium methylotrophicum gen. nov., sp. nov. a moderately thermophilic, facultatively anaerobic, lithoautotrophic and methylotrophic bacterium isolated from a terrestrial mud volcano.</title>
        <authorList>
            <person name="Slobodkina G.B."/>
            <person name="Merkel A.Y."/>
            <person name="Slobodkin A.I."/>
        </authorList>
    </citation>
    <scope>NUCLEOTIDE SEQUENCE [LARGE SCALE GENOMIC DNA]</scope>
    <source>
        <strain evidence="7 8">SM250</strain>
    </source>
</reference>
<feature type="transmembrane region" description="Helical" evidence="5">
    <location>
        <begin position="307"/>
        <end position="328"/>
    </location>
</feature>
<dbReference type="AlphaFoldDB" id="A0A5C7F1H0"/>
<feature type="transmembrane region" description="Helical" evidence="5">
    <location>
        <begin position="99"/>
        <end position="122"/>
    </location>
</feature>
<feature type="transmembrane region" description="Helical" evidence="5">
    <location>
        <begin position="209"/>
        <end position="229"/>
    </location>
</feature>
<dbReference type="GO" id="GO:0016874">
    <property type="term" value="F:ligase activity"/>
    <property type="evidence" value="ECO:0007669"/>
    <property type="project" value="UniProtKB-KW"/>
</dbReference>
<proteinExistence type="predicted"/>
<feature type="domain" description="O-antigen ligase-related" evidence="6">
    <location>
        <begin position="175"/>
        <end position="323"/>
    </location>
</feature>
<evidence type="ECO:0000313" key="8">
    <source>
        <dbReference type="Proteomes" id="UP000321201"/>
    </source>
</evidence>
<feature type="transmembrane region" description="Helical" evidence="5">
    <location>
        <begin position="142"/>
        <end position="160"/>
    </location>
</feature>
<dbReference type="PANTHER" id="PTHR37422:SF13">
    <property type="entry name" value="LIPOPOLYSACCHARIDE BIOSYNTHESIS PROTEIN PA4999-RELATED"/>
    <property type="match status" value="1"/>
</dbReference>
<evidence type="ECO:0000256" key="2">
    <source>
        <dbReference type="ARBA" id="ARBA00022692"/>
    </source>
</evidence>
<keyword evidence="4 5" id="KW-0472">Membrane</keyword>
<dbReference type="InterPro" id="IPR051533">
    <property type="entry name" value="WaaL-like"/>
</dbReference>
<sequence length="397" mass="42758">MALALGLSIPVSTALDNLLLLLVGLLWLASGRFADKWACIRQNPVAVTAVLLFAWLLIGMSYATVPLSERIGMLNKYHELLLVPMLVTLLRTPQERRMALAFFAAAMGVTLIASYGIALEALPSLILAEGMPGNPVVFKRQITHNFFMAFAAFLFAVWALEARTPGKRVIFWAAALLAAANVLFMVQGRTGYVVMAALIALLFFERLRLKGVIAAAVLVGVLFTGAYGVSQNFKSRIDLAVQEAMAWRPDEAQSSSIGWRLEYLTNSVAVFVRHPILGVGTGGFHQAYAEQVAGTEKERTHNPHNEYLMIAVQVGLPGLALLLLLFGTQLRLAAGLPDATDRLLARGVVLAVATGSLFNSFLLDHAEGLFYAWASGVLFSALGQRPPGGAANAAQEP</sequence>
<keyword evidence="3 5" id="KW-1133">Transmembrane helix</keyword>
<evidence type="ECO:0000313" key="7">
    <source>
        <dbReference type="EMBL" id="TXF13323.1"/>
    </source>
</evidence>
<evidence type="ECO:0000256" key="5">
    <source>
        <dbReference type="SAM" id="Phobius"/>
    </source>
</evidence>
<feature type="transmembrane region" description="Helical" evidence="5">
    <location>
        <begin position="172"/>
        <end position="203"/>
    </location>
</feature>
<evidence type="ECO:0000259" key="6">
    <source>
        <dbReference type="Pfam" id="PF04932"/>
    </source>
</evidence>
<dbReference type="PANTHER" id="PTHR37422">
    <property type="entry name" value="TEICHURONIC ACID BIOSYNTHESIS PROTEIN TUAE"/>
    <property type="match status" value="1"/>
</dbReference>
<dbReference type="Pfam" id="PF04932">
    <property type="entry name" value="Wzy_C"/>
    <property type="match status" value="1"/>
</dbReference>
<name>A0A5C7F1H0_9PROT</name>
<keyword evidence="7" id="KW-0436">Ligase</keyword>
<keyword evidence="2 5" id="KW-0812">Transmembrane</keyword>
<dbReference type="InterPro" id="IPR007016">
    <property type="entry name" value="O-antigen_ligase-rel_domated"/>
</dbReference>
<protein>
    <submittedName>
        <fullName evidence="7">O-antigen ligase family protein</fullName>
    </submittedName>
</protein>
<gene>
    <name evidence="7" type="ORF">FR698_01945</name>
</gene>
<dbReference type="OrthoDB" id="5292786at2"/>
<dbReference type="RefSeq" id="WP_147798497.1">
    <property type="nucleotide sequence ID" value="NZ_VPFL01000002.1"/>
</dbReference>
<evidence type="ECO:0000256" key="1">
    <source>
        <dbReference type="ARBA" id="ARBA00004141"/>
    </source>
</evidence>
<dbReference type="Proteomes" id="UP000321201">
    <property type="component" value="Unassembled WGS sequence"/>
</dbReference>
<comment type="caution">
    <text evidence="7">The sequence shown here is derived from an EMBL/GenBank/DDBJ whole genome shotgun (WGS) entry which is preliminary data.</text>
</comment>
<feature type="transmembrane region" description="Helical" evidence="5">
    <location>
        <begin position="343"/>
        <end position="363"/>
    </location>
</feature>
<accession>A0A5C7F1H0</accession>
<feature type="transmembrane region" description="Helical" evidence="5">
    <location>
        <begin position="44"/>
        <end position="65"/>
    </location>
</feature>